<evidence type="ECO:0000256" key="1">
    <source>
        <dbReference type="ARBA" id="ARBA00006930"/>
    </source>
</evidence>
<evidence type="ECO:0000313" key="7">
    <source>
        <dbReference type="Proteomes" id="UP000824258"/>
    </source>
</evidence>
<name>A0A9D1A951_9FIRM</name>
<comment type="similarity">
    <text evidence="1">Belongs to the SMC family. SbcC subfamily.</text>
</comment>
<evidence type="ECO:0000256" key="2">
    <source>
        <dbReference type="ARBA" id="ARBA00011322"/>
    </source>
</evidence>
<reference evidence="6" key="1">
    <citation type="submission" date="2020-10" db="EMBL/GenBank/DDBJ databases">
        <authorList>
            <person name="Gilroy R."/>
        </authorList>
    </citation>
    <scope>NUCLEOTIDE SEQUENCE</scope>
    <source>
        <strain evidence="6">ChiHjej9B8-7071</strain>
    </source>
</reference>
<organism evidence="6 7">
    <name type="scientific">Candidatus Avoscillospira stercoripullorum</name>
    <dbReference type="NCBI Taxonomy" id="2840709"/>
    <lineage>
        <taxon>Bacteria</taxon>
        <taxon>Bacillati</taxon>
        <taxon>Bacillota</taxon>
        <taxon>Clostridia</taxon>
        <taxon>Eubacteriales</taxon>
        <taxon>Oscillospiraceae</taxon>
        <taxon>Oscillospiraceae incertae sedis</taxon>
        <taxon>Candidatus Avoscillospira</taxon>
    </lineage>
</organism>
<evidence type="ECO:0000256" key="3">
    <source>
        <dbReference type="ARBA" id="ARBA00013368"/>
    </source>
</evidence>
<feature type="coiled-coil region" evidence="4">
    <location>
        <begin position="224"/>
        <end position="436"/>
    </location>
</feature>
<dbReference type="EMBL" id="DVGD01000200">
    <property type="protein sequence ID" value="HIR09990.1"/>
    <property type="molecule type" value="Genomic_DNA"/>
</dbReference>
<dbReference type="GO" id="GO:0016887">
    <property type="term" value="F:ATP hydrolysis activity"/>
    <property type="evidence" value="ECO:0007669"/>
    <property type="project" value="InterPro"/>
</dbReference>
<dbReference type="PANTHER" id="PTHR32114">
    <property type="entry name" value="ABC TRANSPORTER ABCH.3"/>
    <property type="match status" value="1"/>
</dbReference>
<keyword evidence="4" id="KW-0175">Coiled coil</keyword>
<reference evidence="6" key="2">
    <citation type="journal article" date="2021" name="PeerJ">
        <title>Extensive microbial diversity within the chicken gut microbiome revealed by metagenomics and culture.</title>
        <authorList>
            <person name="Gilroy R."/>
            <person name="Ravi A."/>
            <person name="Getino M."/>
            <person name="Pursley I."/>
            <person name="Horton D.L."/>
            <person name="Alikhan N.F."/>
            <person name="Baker D."/>
            <person name="Gharbi K."/>
            <person name="Hall N."/>
            <person name="Watson M."/>
            <person name="Adriaenssens E.M."/>
            <person name="Foster-Nyarko E."/>
            <person name="Jarju S."/>
            <person name="Secka A."/>
            <person name="Antonio M."/>
            <person name="Oren A."/>
            <person name="Chaudhuri R.R."/>
            <person name="La Ragione R."/>
            <person name="Hildebrand F."/>
            <person name="Pallen M.J."/>
        </authorList>
    </citation>
    <scope>NUCLEOTIDE SEQUENCE</scope>
    <source>
        <strain evidence="6">ChiHjej9B8-7071</strain>
    </source>
</reference>
<feature type="domain" description="Rad50/SbcC-type AAA" evidence="5">
    <location>
        <begin position="5"/>
        <end position="280"/>
    </location>
</feature>
<dbReference type="Pfam" id="PF13558">
    <property type="entry name" value="SbcC_Walker_B"/>
    <property type="match status" value="1"/>
</dbReference>
<comment type="caution">
    <text evidence="6">The sequence shown here is derived from an EMBL/GenBank/DDBJ whole genome shotgun (WGS) entry which is preliminary data.</text>
</comment>
<gene>
    <name evidence="6" type="ORF">IAA70_06275</name>
</gene>
<evidence type="ECO:0000313" key="6">
    <source>
        <dbReference type="EMBL" id="HIR09990.1"/>
    </source>
</evidence>
<feature type="coiled-coil region" evidence="4">
    <location>
        <begin position="532"/>
        <end position="580"/>
    </location>
</feature>
<dbReference type="InterPro" id="IPR027417">
    <property type="entry name" value="P-loop_NTPase"/>
</dbReference>
<evidence type="ECO:0000259" key="5">
    <source>
        <dbReference type="Pfam" id="PF13476"/>
    </source>
</evidence>
<dbReference type="GO" id="GO:0006302">
    <property type="term" value="P:double-strand break repair"/>
    <property type="evidence" value="ECO:0007669"/>
    <property type="project" value="InterPro"/>
</dbReference>
<evidence type="ECO:0000256" key="4">
    <source>
        <dbReference type="SAM" id="Coils"/>
    </source>
</evidence>
<dbReference type="Gene3D" id="3.40.50.300">
    <property type="entry name" value="P-loop containing nucleotide triphosphate hydrolases"/>
    <property type="match status" value="2"/>
</dbReference>
<dbReference type="PANTHER" id="PTHR32114:SF2">
    <property type="entry name" value="ABC TRANSPORTER ABCH.3"/>
    <property type="match status" value="1"/>
</dbReference>
<dbReference type="Proteomes" id="UP000824258">
    <property type="component" value="Unassembled WGS sequence"/>
</dbReference>
<dbReference type="SUPFAM" id="SSF52540">
    <property type="entry name" value="P-loop containing nucleoside triphosphate hydrolases"/>
    <property type="match status" value="1"/>
</dbReference>
<dbReference type="InterPro" id="IPR038729">
    <property type="entry name" value="Rad50/SbcC_AAA"/>
</dbReference>
<sequence length="904" mass="98932">MRPLKLTMSAFGPYGGAVTLPLSELGERGLYLITGDTGAGKTTIFDAICFALYGEASGSARQPDMLRSNYAKPGQPTFVELTFLCRGREYTVRRAPEYERPKERGTGFTVQKAEALLRFPDDRQPLTRWKEVTAAVTELLGLDRSQFSQIAMIAQGDFLRLLQAKTEDRIKIFREIFQTGRFRQFQERVKEESRALADSYGKMTQQYETLLKSASGGEMPPEDLEALKALVEEDGRQIEALETQRTELEDVLAAQERELGQAQLRARAQKELTEIRAQQEALAERSEAAAQELLQAEAGAPEAEACRREAEALERELTKYAALTRQEAACSSLRQTLEQAEQAKAAAEETASRLEAQRQALETRRAECLEQAKPLEALAGEARALSQRRADLQALGQMCRDYDGALEAQRRAQARYLEAKAAAKEAEGAAQQAEQAFLDQQAGILALTLAPGTPCPVCGSVTHPNPAPLAAGAPTQQAVERARAAFEKARKNQEAASAEAGSRTGAAEGAARALQARAQALLGTETEIPAALEGAEAEAEEAQRKLTAAMAQAKEAFDAASGLEAQIPALEHALQAAQQQALEQAKALSQRQIELAAAQADLDAQRRALPYGTQAAAQSRLQAVKAVWDAHTRRRTEAEAAARQIREAQAAAAAQAEALERQLDGRETAPLSQLEEARNETLARRQALGEQREKAAVRRANNQRIVQALTALEPKLQETEQRWEWVKALSDTVNGALTGREKVTLETYVQMTCFDRILERANLRLREMTGGRYTLCRREARGQRSQTGLELDVDDRYTGVRRSVMSLSGGESFQASLCLALGMSDTLLPAGAVRLDTLFVDEGFGSLDEETLRLAIAALQSLSQDDRLVGIISHVELLKETVERQIRVTRLPSGESTARLVIEG</sequence>
<protein>
    <recommendedName>
        <fullName evidence="3">Nuclease SbcCD subunit C</fullName>
    </recommendedName>
</protein>
<feature type="coiled-coil region" evidence="4">
    <location>
        <begin position="638"/>
        <end position="691"/>
    </location>
</feature>
<comment type="subunit">
    <text evidence="2">Heterodimer of SbcC and SbcD.</text>
</comment>
<accession>A0A9D1A951</accession>
<proteinExistence type="inferred from homology"/>
<dbReference type="AlphaFoldDB" id="A0A9D1A951"/>
<dbReference type="Pfam" id="PF13476">
    <property type="entry name" value="AAA_23"/>
    <property type="match status" value="1"/>
</dbReference>